<keyword evidence="6 7" id="KW-0472">Membrane</keyword>
<dbReference type="Pfam" id="PF00528">
    <property type="entry name" value="BPD_transp_1"/>
    <property type="match status" value="1"/>
</dbReference>
<keyword evidence="4 7" id="KW-0812">Transmembrane</keyword>
<name>A0A841RQJ1_9BACI</name>
<evidence type="ECO:0000256" key="3">
    <source>
        <dbReference type="ARBA" id="ARBA00022475"/>
    </source>
</evidence>
<dbReference type="InterPro" id="IPR000515">
    <property type="entry name" value="MetI-like"/>
</dbReference>
<dbReference type="PANTHER" id="PTHR43744:SF2">
    <property type="entry name" value="ARABINOOLIGOSACCHARIDES TRANSPORT SYSTEM PERMEASE PROTEIN ARAQ"/>
    <property type="match status" value="1"/>
</dbReference>
<evidence type="ECO:0000256" key="2">
    <source>
        <dbReference type="ARBA" id="ARBA00022448"/>
    </source>
</evidence>
<dbReference type="Gene3D" id="1.10.3720.10">
    <property type="entry name" value="MetI-like"/>
    <property type="match status" value="1"/>
</dbReference>
<evidence type="ECO:0000259" key="8">
    <source>
        <dbReference type="PROSITE" id="PS50928"/>
    </source>
</evidence>
<evidence type="ECO:0000313" key="9">
    <source>
        <dbReference type="EMBL" id="MBB6514112.1"/>
    </source>
</evidence>
<evidence type="ECO:0000256" key="5">
    <source>
        <dbReference type="ARBA" id="ARBA00022989"/>
    </source>
</evidence>
<dbReference type="EMBL" id="JACHON010000023">
    <property type="protein sequence ID" value="MBB6514112.1"/>
    <property type="molecule type" value="Genomic_DNA"/>
</dbReference>
<feature type="transmembrane region" description="Helical" evidence="7">
    <location>
        <begin position="138"/>
        <end position="159"/>
    </location>
</feature>
<feature type="transmembrane region" description="Helical" evidence="7">
    <location>
        <begin position="105"/>
        <end position="126"/>
    </location>
</feature>
<keyword evidence="10" id="KW-1185">Reference proteome</keyword>
<dbReference type="SUPFAM" id="SSF161098">
    <property type="entry name" value="MetI-like"/>
    <property type="match status" value="1"/>
</dbReference>
<evidence type="ECO:0000256" key="7">
    <source>
        <dbReference type="RuleBase" id="RU363032"/>
    </source>
</evidence>
<dbReference type="AlphaFoldDB" id="A0A841RQJ1"/>
<evidence type="ECO:0000313" key="10">
    <source>
        <dbReference type="Proteomes" id="UP000572212"/>
    </source>
</evidence>
<dbReference type="RefSeq" id="WP_221437340.1">
    <property type="nucleotide sequence ID" value="NZ_BAAACU010000014.1"/>
</dbReference>
<keyword evidence="2 7" id="KW-0813">Transport</keyword>
<feature type="transmembrane region" description="Helical" evidence="7">
    <location>
        <begin position="225"/>
        <end position="258"/>
    </location>
</feature>
<evidence type="ECO:0000256" key="6">
    <source>
        <dbReference type="ARBA" id="ARBA00023136"/>
    </source>
</evidence>
<feature type="domain" description="ABC transmembrane type-1" evidence="8">
    <location>
        <begin position="70"/>
        <end position="259"/>
    </location>
</feature>
<dbReference type="GO" id="GO:0005886">
    <property type="term" value="C:plasma membrane"/>
    <property type="evidence" value="ECO:0007669"/>
    <property type="project" value="UniProtKB-SubCell"/>
</dbReference>
<keyword evidence="5 7" id="KW-1133">Transmembrane helix</keyword>
<dbReference type="GO" id="GO:0055085">
    <property type="term" value="P:transmembrane transport"/>
    <property type="evidence" value="ECO:0007669"/>
    <property type="project" value="InterPro"/>
</dbReference>
<keyword evidence="3" id="KW-1003">Cell membrane</keyword>
<dbReference type="Proteomes" id="UP000572212">
    <property type="component" value="Unassembled WGS sequence"/>
</dbReference>
<comment type="caution">
    <text evidence="9">The sequence shown here is derived from an EMBL/GenBank/DDBJ whole genome shotgun (WGS) entry which is preliminary data.</text>
</comment>
<accession>A0A841RQJ1</accession>
<feature type="transmembrane region" description="Helical" evidence="7">
    <location>
        <begin position="69"/>
        <end position="93"/>
    </location>
</feature>
<reference evidence="9 10" key="1">
    <citation type="submission" date="2020-08" db="EMBL/GenBank/DDBJ databases">
        <title>Genomic Encyclopedia of Type Strains, Phase IV (KMG-IV): sequencing the most valuable type-strain genomes for metagenomic binning, comparative biology and taxonomic classification.</title>
        <authorList>
            <person name="Goeker M."/>
        </authorList>
    </citation>
    <scope>NUCLEOTIDE SEQUENCE [LARGE SCALE GENOMIC DNA]</scope>
    <source>
        <strain evidence="9 10">DSM 11805</strain>
    </source>
</reference>
<gene>
    <name evidence="9" type="ORF">GGQ92_002933</name>
</gene>
<feature type="transmembrane region" description="Helical" evidence="7">
    <location>
        <begin position="12"/>
        <end position="30"/>
    </location>
</feature>
<feature type="transmembrane region" description="Helical" evidence="7">
    <location>
        <begin position="180"/>
        <end position="205"/>
    </location>
</feature>
<comment type="subcellular location">
    <subcellularLocation>
        <location evidence="1 7">Cell membrane</location>
        <topology evidence="1 7">Multi-pass membrane protein</topology>
    </subcellularLocation>
</comment>
<sequence length="273" mass="30712">MIQKQIKKIVQYVLLIIFFIISVFPFYWMFVGSTNHTSKMFTNPPTLTVGSQLMENLTNLNNSVGIWRVLFNSLFVSLTYVVLALAVCTLAAYALSKFEFKGRNAIFITFLLSMMIPYQATLIPLFQLFSELGLLNTYFALIAPQLCYPFAIFLMRQNFLAFPTALIEAARIDGAGELKIFFSIVLPSMKPALAATAIFLFMMQWNNFMWPLVVLSSQDMYTFPVALSSLIGFSIIDYGQVMVGISIATVPIIIFFLVLQKHFIAGMLGSAVK</sequence>
<evidence type="ECO:0000256" key="1">
    <source>
        <dbReference type="ARBA" id="ARBA00004651"/>
    </source>
</evidence>
<comment type="similarity">
    <text evidence="7">Belongs to the binding-protein-dependent transport system permease family.</text>
</comment>
<dbReference type="PROSITE" id="PS50928">
    <property type="entry name" value="ABC_TM1"/>
    <property type="match status" value="1"/>
</dbReference>
<evidence type="ECO:0000256" key="4">
    <source>
        <dbReference type="ARBA" id="ARBA00022692"/>
    </source>
</evidence>
<proteinExistence type="inferred from homology"/>
<protein>
    <submittedName>
        <fullName evidence="9">Lactose/L-arabinose transport system permease protein</fullName>
    </submittedName>
</protein>
<organism evidence="9 10">
    <name type="scientific">Gracilibacillus halotolerans</name>
    <dbReference type="NCBI Taxonomy" id="74386"/>
    <lineage>
        <taxon>Bacteria</taxon>
        <taxon>Bacillati</taxon>
        <taxon>Bacillota</taxon>
        <taxon>Bacilli</taxon>
        <taxon>Bacillales</taxon>
        <taxon>Bacillaceae</taxon>
        <taxon>Gracilibacillus</taxon>
    </lineage>
</organism>
<dbReference type="PANTHER" id="PTHR43744">
    <property type="entry name" value="ABC TRANSPORTER PERMEASE PROTEIN MG189-RELATED-RELATED"/>
    <property type="match status" value="1"/>
</dbReference>
<dbReference type="CDD" id="cd06261">
    <property type="entry name" value="TM_PBP2"/>
    <property type="match status" value="1"/>
</dbReference>
<dbReference type="InterPro" id="IPR035906">
    <property type="entry name" value="MetI-like_sf"/>
</dbReference>